<dbReference type="SUPFAM" id="SSF52777">
    <property type="entry name" value="CoA-dependent acyltransferases"/>
    <property type="match status" value="1"/>
</dbReference>
<evidence type="ECO:0000313" key="2">
    <source>
        <dbReference type="Proteomes" id="UP000004471"/>
    </source>
</evidence>
<feature type="non-terminal residue" evidence="1">
    <location>
        <position position="67"/>
    </location>
</feature>
<evidence type="ECO:0000313" key="1">
    <source>
        <dbReference type="EMBL" id="EGH34907.1"/>
    </source>
</evidence>
<dbReference type="Gene3D" id="3.30.559.30">
    <property type="entry name" value="Nonribosomal peptide synthetase, condensation domain"/>
    <property type="match status" value="1"/>
</dbReference>
<feature type="non-terminal residue" evidence="1">
    <location>
        <position position="1"/>
    </location>
</feature>
<gene>
    <name evidence="1" type="ORF">PSYJA_40395</name>
</gene>
<dbReference type="Proteomes" id="UP000004471">
    <property type="component" value="Unassembled WGS sequence"/>
</dbReference>
<dbReference type="AlphaFoldDB" id="F3FXG5"/>
<organism evidence="1 2">
    <name type="scientific">Pseudomonas syringae pv. japonica str. M301072</name>
    <dbReference type="NCBI Taxonomy" id="629262"/>
    <lineage>
        <taxon>Bacteria</taxon>
        <taxon>Pseudomonadati</taxon>
        <taxon>Pseudomonadota</taxon>
        <taxon>Gammaproteobacteria</taxon>
        <taxon>Pseudomonadales</taxon>
        <taxon>Pseudomonadaceae</taxon>
        <taxon>Pseudomonas</taxon>
        <taxon>Pseudomonas syringae</taxon>
    </lineage>
</organism>
<accession>F3FXG5</accession>
<dbReference type="HOGENOM" id="CLU_2818720_0_0_6"/>
<name>F3FXG5_PSESX</name>
<proteinExistence type="predicted"/>
<protein>
    <submittedName>
        <fullName evidence="1">Amino acid adenylation</fullName>
    </submittedName>
</protein>
<reference evidence="1 2" key="1">
    <citation type="journal article" date="2011" name="PLoS Pathog.">
        <title>Dynamic evolution of pathogenicity revealed by sequencing and comparative genomics of 19 Pseudomonas syringae isolates.</title>
        <authorList>
            <person name="Baltrus D.A."/>
            <person name="Nishimura M.T."/>
            <person name="Romanchuk A."/>
            <person name="Chang J.H."/>
            <person name="Mukhtar M.S."/>
            <person name="Cherkis K."/>
            <person name="Roach J."/>
            <person name="Grant S.R."/>
            <person name="Jones C.D."/>
            <person name="Dangl J.L."/>
        </authorList>
    </citation>
    <scope>NUCLEOTIDE SEQUENCE [LARGE SCALE GENOMIC DNA]</scope>
    <source>
        <strain evidence="2">M301072PT</strain>
    </source>
</reference>
<dbReference type="EMBL" id="AEAH01003027">
    <property type="protein sequence ID" value="EGH34907.1"/>
    <property type="molecule type" value="Genomic_DNA"/>
</dbReference>
<comment type="caution">
    <text evidence="1">The sequence shown here is derived from an EMBL/GenBank/DDBJ whole genome shotgun (WGS) entry which is preliminary data.</text>
</comment>
<sequence>GGRDLEEASVILPAELDLRLRAQARQAGVSAASLMHLAWARVLGSVSARDQVVFGTVLLGRMQAGEG</sequence>